<dbReference type="InterPro" id="IPR006813">
    <property type="entry name" value="Glyco_trans_17"/>
</dbReference>
<evidence type="ECO:0000256" key="1">
    <source>
        <dbReference type="PROSITE-ProRule" id="PRU00339"/>
    </source>
</evidence>
<comment type="caution">
    <text evidence="2">The sequence shown here is derived from an EMBL/GenBank/DDBJ whole genome shotgun (WGS) entry which is preliminary data.</text>
</comment>
<dbReference type="SMART" id="SM00028">
    <property type="entry name" value="TPR"/>
    <property type="match status" value="5"/>
</dbReference>
<dbReference type="SUPFAM" id="SSF48452">
    <property type="entry name" value="TPR-like"/>
    <property type="match status" value="1"/>
</dbReference>
<dbReference type="PANTHER" id="PTHR12224:SF0">
    <property type="entry name" value="BETA-1,4-MANNOSYL-GLYCOPROTEIN 4-BETA-N-ACETYLGLUCOSAMINYLTRANSFERASE"/>
    <property type="match status" value="1"/>
</dbReference>
<sequence length="1273" mass="138686">MTVKIAFLDPAGGDYTPDTPRLHPLGGSQSALCYLAEALAAGGLEVTLVNGTRTAGGVRGVRCLPASAVPWEGMRAFDVVVLLNGCPTDALTRLRAALDAGQKLILWMQHAVDQPAARCLAEPQARACWDGYAFVGRWQMDGYLKAFGLDRRHCRILRNGIAPAFSGLFPAGSDIMAAKPWPPVLAYTSTPFRGLDVLLDSVPRLRAAIPGTTVRVFSSLEGYQVPADQDPYGALYQRCRDTEGVDYVGAVSQDALAEALRDATCLAYPNRFAETSCIAVMEALAAGCLVVSSALGALPETTAGFARLIPVPPDPTEHAVRFAETAGAALVQWRDDRATVGRRLREQVDHATTAMTWAGRAGDWLAWLDELRGGHRSGTGPGKAKAAVTTDLAEAQQRLLGALGGHLNARPHDGDDHAWRAEARALIALVEHSLRLDHNTEENRSAIWTTLRGFDAWFAYVTTLSDTPPPAAPPAGGRRLYDCFQFCNELDLLEVRLAELNAVVDRFVLVEATFTHAGEPKPLHYAENRARFAAYADKIIHVVVDDDPGGFAWQREAHQRDAITRGLDGCGPTDMIVVSDADEILRPWVMERLRREPDDGRSLFAPHLDIFLYFLDLKSPDPWVSVAAAPWELIRRIGANRARYLTKLGHGRVVPDAGWHFTWMGGIERFRAKLQAFAHREMIAAFDQDPAANRERLERFYATGRFDGGAVPGMWTSLAPVPIDAGFPRLIRERLDHFRDLGWISPDARPPNQAEPAAKPLAEPVAESGSDRHRAVALDPVSIDALHALAMDLLGRNAHEEAIGPLRHCVVLDLSGTFHRFHLAHALLMSQRHVEAESVLRDLIRLVPDDHRARANLGIALKNLGRHDEAVGAGRRALVLAPAEPGVLSNLGLALSLRSGGDEEAARTLRRAVAIDPDFTSARLNLGLAFSKLRRIQEAEAQCRHVIERDPGHAEAHTLLGICLLLRGELEAGFREYEWRTHLADRQVTPRGLPTPVWNGGNPDGLTILLHDEQGLGDGIQFVRYAPLLRRLGARVIVECNDLLVRLFATLPGVDAVVGRSAAPPPHDVHSALLSLPHRFGTTLATVPAEVPYLHAESERVEFWRRRLGPRPAAARLRVGLVWAGNPAFKDDRRRSPGLEALLPLLGVEGVAFVALQKGAGRQDLETCGPLPPSFTDLGAEIADFADTAAIMANLDLVISSCTAPAHLAGALGRPVWTVLPDIADWRWLERGDATPWYPTMRLFRQVASGDWASVVADVRAALVRVVATGAAP</sequence>
<dbReference type="PROSITE" id="PS50005">
    <property type="entry name" value="TPR"/>
    <property type="match status" value="1"/>
</dbReference>
<dbReference type="CDD" id="cd03801">
    <property type="entry name" value="GT4_PimA-like"/>
    <property type="match status" value="1"/>
</dbReference>
<reference evidence="2 3" key="1">
    <citation type="submission" date="2023-06" db="EMBL/GenBank/DDBJ databases">
        <title>Azospirillum isscasensis sp.nov, a bacterium isolated from rhizosphere soil of rice.</title>
        <authorList>
            <person name="Wang H."/>
        </authorList>
    </citation>
    <scope>NUCLEOTIDE SEQUENCE [LARGE SCALE GENOMIC DNA]</scope>
    <source>
        <strain evidence="2 3">C340-1</strain>
    </source>
</reference>
<dbReference type="EMBL" id="JAUJFI010000063">
    <property type="protein sequence ID" value="MDQ2103874.1"/>
    <property type="molecule type" value="Genomic_DNA"/>
</dbReference>
<dbReference type="RefSeq" id="WP_306707197.1">
    <property type="nucleotide sequence ID" value="NZ_JAUJFI010000063.1"/>
</dbReference>
<keyword evidence="3" id="KW-1185">Reference proteome</keyword>
<organism evidence="2 3">
    <name type="scientific">Azospirillum isscasi</name>
    <dbReference type="NCBI Taxonomy" id="3053926"/>
    <lineage>
        <taxon>Bacteria</taxon>
        <taxon>Pseudomonadati</taxon>
        <taxon>Pseudomonadota</taxon>
        <taxon>Alphaproteobacteria</taxon>
        <taxon>Rhodospirillales</taxon>
        <taxon>Azospirillaceae</taxon>
        <taxon>Azospirillum</taxon>
    </lineage>
</organism>
<evidence type="ECO:0000313" key="2">
    <source>
        <dbReference type="EMBL" id="MDQ2103874.1"/>
    </source>
</evidence>
<dbReference type="Pfam" id="PF13692">
    <property type="entry name" value="Glyco_trans_1_4"/>
    <property type="match status" value="1"/>
</dbReference>
<keyword evidence="1" id="KW-0802">TPR repeat</keyword>
<proteinExistence type="predicted"/>
<dbReference type="Proteomes" id="UP001227317">
    <property type="component" value="Unassembled WGS sequence"/>
</dbReference>
<gene>
    <name evidence="2" type="ORF">QSG27_14330</name>
</gene>
<name>A0ABU0WI34_9PROT</name>
<dbReference type="InterPro" id="IPR019734">
    <property type="entry name" value="TPR_rpt"/>
</dbReference>
<dbReference type="Pfam" id="PF14559">
    <property type="entry name" value="TPR_19"/>
    <property type="match status" value="1"/>
</dbReference>
<dbReference type="SUPFAM" id="SSF53756">
    <property type="entry name" value="UDP-Glycosyltransferase/glycogen phosphorylase"/>
    <property type="match status" value="2"/>
</dbReference>
<dbReference type="Gene3D" id="3.40.50.2000">
    <property type="entry name" value="Glycogen Phosphorylase B"/>
    <property type="match status" value="3"/>
</dbReference>
<accession>A0ABU0WI34</accession>
<dbReference type="Pfam" id="PF04724">
    <property type="entry name" value="Glyco_transf_17"/>
    <property type="match status" value="1"/>
</dbReference>
<dbReference type="InterPro" id="IPR011990">
    <property type="entry name" value="TPR-like_helical_dom_sf"/>
</dbReference>
<protein>
    <submittedName>
        <fullName evidence="2">Tetratricopeptide repeat protein</fullName>
    </submittedName>
</protein>
<feature type="repeat" description="TPR" evidence="1">
    <location>
        <begin position="851"/>
        <end position="884"/>
    </location>
</feature>
<dbReference type="PANTHER" id="PTHR12224">
    <property type="entry name" value="BETA-1,4-MANNOSYL-GLYCOPROTEIN BETA-1,4-N-ACETYLGLUCOSAMINYL-TRANSFERASE"/>
    <property type="match status" value="1"/>
</dbReference>
<evidence type="ECO:0000313" key="3">
    <source>
        <dbReference type="Proteomes" id="UP001227317"/>
    </source>
</evidence>
<dbReference type="Pfam" id="PF13432">
    <property type="entry name" value="TPR_16"/>
    <property type="match status" value="1"/>
</dbReference>
<dbReference type="Gene3D" id="1.25.40.10">
    <property type="entry name" value="Tetratricopeptide repeat domain"/>
    <property type="match status" value="1"/>
</dbReference>